<dbReference type="OrthoDB" id="349at2759"/>
<dbReference type="InParanoid" id="A0A068U9G7"/>
<reference evidence="2" key="1">
    <citation type="journal article" date="2014" name="Science">
        <title>The coffee genome provides insight into the convergent evolution of caffeine biosynthesis.</title>
        <authorList>
            <person name="Denoeud F."/>
            <person name="Carretero-Paulet L."/>
            <person name="Dereeper A."/>
            <person name="Droc G."/>
            <person name="Guyot R."/>
            <person name="Pietrella M."/>
            <person name="Zheng C."/>
            <person name="Alberti A."/>
            <person name="Anthony F."/>
            <person name="Aprea G."/>
            <person name="Aury J.M."/>
            <person name="Bento P."/>
            <person name="Bernard M."/>
            <person name="Bocs S."/>
            <person name="Campa C."/>
            <person name="Cenci A."/>
            <person name="Combes M.C."/>
            <person name="Crouzillat D."/>
            <person name="Da Silva C."/>
            <person name="Daddiego L."/>
            <person name="De Bellis F."/>
            <person name="Dussert S."/>
            <person name="Garsmeur O."/>
            <person name="Gayraud T."/>
            <person name="Guignon V."/>
            <person name="Jahn K."/>
            <person name="Jamilloux V."/>
            <person name="Joet T."/>
            <person name="Labadie K."/>
            <person name="Lan T."/>
            <person name="Leclercq J."/>
            <person name="Lepelley M."/>
            <person name="Leroy T."/>
            <person name="Li L.T."/>
            <person name="Librado P."/>
            <person name="Lopez L."/>
            <person name="Munoz A."/>
            <person name="Noel B."/>
            <person name="Pallavicini A."/>
            <person name="Perrotta G."/>
            <person name="Poncet V."/>
            <person name="Pot D."/>
            <person name="Priyono X."/>
            <person name="Rigoreau M."/>
            <person name="Rouard M."/>
            <person name="Rozas J."/>
            <person name="Tranchant-Dubreuil C."/>
            <person name="VanBuren R."/>
            <person name="Zhang Q."/>
            <person name="Andrade A.C."/>
            <person name="Argout X."/>
            <person name="Bertrand B."/>
            <person name="de Kochko A."/>
            <person name="Graziosi G."/>
            <person name="Henry R.J."/>
            <person name="Jayarama X."/>
            <person name="Ming R."/>
            <person name="Nagai C."/>
            <person name="Rounsley S."/>
            <person name="Sankoff D."/>
            <person name="Giuliano G."/>
            <person name="Albert V.A."/>
            <person name="Wincker P."/>
            <person name="Lashermes P."/>
        </authorList>
    </citation>
    <scope>NUCLEOTIDE SEQUENCE [LARGE SCALE GENOMIC DNA]</scope>
    <source>
        <strain evidence="2">cv. DH200-94</strain>
    </source>
</reference>
<dbReference type="AlphaFoldDB" id="A0A068U9G7"/>
<organism evidence="1 2">
    <name type="scientific">Coffea canephora</name>
    <name type="common">Robusta coffee</name>
    <dbReference type="NCBI Taxonomy" id="49390"/>
    <lineage>
        <taxon>Eukaryota</taxon>
        <taxon>Viridiplantae</taxon>
        <taxon>Streptophyta</taxon>
        <taxon>Embryophyta</taxon>
        <taxon>Tracheophyta</taxon>
        <taxon>Spermatophyta</taxon>
        <taxon>Magnoliopsida</taxon>
        <taxon>eudicotyledons</taxon>
        <taxon>Gunneridae</taxon>
        <taxon>Pentapetalae</taxon>
        <taxon>asterids</taxon>
        <taxon>lamiids</taxon>
        <taxon>Gentianales</taxon>
        <taxon>Rubiaceae</taxon>
        <taxon>Ixoroideae</taxon>
        <taxon>Gardenieae complex</taxon>
        <taxon>Bertiereae - Coffeeae clade</taxon>
        <taxon>Coffeeae</taxon>
        <taxon>Coffea</taxon>
    </lineage>
</organism>
<dbReference type="Gene3D" id="1.20.1130.10">
    <property type="entry name" value="Photosystem I PsaA/PsaB"/>
    <property type="match status" value="1"/>
</dbReference>
<keyword evidence="2" id="KW-1185">Reference proteome</keyword>
<dbReference type="Gramene" id="CDP04839">
    <property type="protein sequence ID" value="CDP04839"/>
    <property type="gene ID" value="GSCOC_T00019583001"/>
</dbReference>
<protein>
    <submittedName>
        <fullName evidence="1">Uncharacterized protein</fullName>
    </submittedName>
</protein>
<gene>
    <name evidence="1" type="ORF">GSCOC_T00019583001</name>
</gene>
<sequence>MVVHFKQSKRCYFSTNIKFCSCKMVAIKWTHHTVIPIEGTFRYLAPEHFCIELRMRRGCFCTWDSPFRGHNWEETSGLILTKPASMGEAFAIIGIRLCYSFDNAITIVIFHFSWKMQSGVWDSISDQDVVNHITGGNFA</sequence>
<evidence type="ECO:0000313" key="1">
    <source>
        <dbReference type="EMBL" id="CDP04839.1"/>
    </source>
</evidence>
<dbReference type="EMBL" id="HG739098">
    <property type="protein sequence ID" value="CDP04839.1"/>
    <property type="molecule type" value="Genomic_DNA"/>
</dbReference>
<dbReference type="InterPro" id="IPR036408">
    <property type="entry name" value="PSI_PsaA/B_sf"/>
</dbReference>
<dbReference type="Proteomes" id="UP000295252">
    <property type="component" value="Chromosome III"/>
</dbReference>
<evidence type="ECO:0000313" key="2">
    <source>
        <dbReference type="Proteomes" id="UP000295252"/>
    </source>
</evidence>
<dbReference type="STRING" id="49390.A0A068U9G7"/>
<name>A0A068U9G7_COFCA</name>
<accession>A0A068U9G7</accession>
<proteinExistence type="predicted"/>